<accession>A0AAX0YUF6</accession>
<dbReference type="PANTHER" id="PTHR31988">
    <property type="entry name" value="ESTERASE, PUTATIVE (DUF303)-RELATED"/>
    <property type="match status" value="1"/>
</dbReference>
<keyword evidence="1" id="KW-0378">Hydrolase</keyword>
<dbReference type="GO" id="GO:0016788">
    <property type="term" value="F:hydrolase activity, acting on ester bonds"/>
    <property type="evidence" value="ECO:0007669"/>
    <property type="project" value="UniProtKB-ARBA"/>
</dbReference>
<reference evidence="3 4" key="1">
    <citation type="submission" date="2018-01" db="EMBL/GenBank/DDBJ databases">
        <title>Whole genome sequencing of Histamine producing bacteria.</title>
        <authorList>
            <person name="Butler K."/>
        </authorList>
    </citation>
    <scope>NUCLEOTIDE SEQUENCE [LARGE SCALE GENOMIC DNA]</scope>
    <source>
        <strain evidence="3 4">A1-4</strain>
    </source>
</reference>
<dbReference type="Gene3D" id="3.40.50.1110">
    <property type="entry name" value="SGNH hydrolase"/>
    <property type="match status" value="1"/>
</dbReference>
<keyword evidence="4" id="KW-1185">Reference proteome</keyword>
<dbReference type="InterPro" id="IPR036514">
    <property type="entry name" value="SGNH_hydro_sf"/>
</dbReference>
<comment type="caution">
    <text evidence="3">The sequence shown here is derived from an EMBL/GenBank/DDBJ whole genome shotgun (WGS) entry which is preliminary data.</text>
</comment>
<gene>
    <name evidence="3" type="ORF">C0W53_09040</name>
</gene>
<evidence type="ECO:0000313" key="4">
    <source>
        <dbReference type="Proteomes" id="UP000240728"/>
    </source>
</evidence>
<dbReference type="Pfam" id="PF03629">
    <property type="entry name" value="SASA"/>
    <property type="match status" value="1"/>
</dbReference>
<sequence length="133" mass="15417">MRELEDKYHSAMKVLNQKNKTIVLRGVLWHQGESDSNSKENENAYYHNLYSVIKKIREFTHCSNLPFIFATIPKQSEQFSTIINTAHFKLSKKKYSYIVDLHDGTTFDGIHFDGTTAERLGNDMLKIMASIRS</sequence>
<dbReference type="AlphaFoldDB" id="A0AAX0YUF6"/>
<protein>
    <recommendedName>
        <fullName evidence="2">Sialate O-acetylesterase domain-containing protein</fullName>
    </recommendedName>
</protein>
<name>A0AAX0YUF6_9GAMM</name>
<dbReference type="Proteomes" id="UP000240728">
    <property type="component" value="Unassembled WGS sequence"/>
</dbReference>
<dbReference type="InterPro" id="IPR052940">
    <property type="entry name" value="Carb_Esterase_6"/>
</dbReference>
<dbReference type="RefSeq" id="WP_045042097.1">
    <property type="nucleotide sequence ID" value="NZ_JZTB01000003.1"/>
</dbReference>
<dbReference type="SUPFAM" id="SSF52266">
    <property type="entry name" value="SGNH hydrolase"/>
    <property type="match status" value="1"/>
</dbReference>
<feature type="domain" description="Sialate O-acetylesterase" evidence="2">
    <location>
        <begin position="6"/>
        <end position="128"/>
    </location>
</feature>
<dbReference type="InterPro" id="IPR005181">
    <property type="entry name" value="SASA"/>
</dbReference>
<dbReference type="PANTHER" id="PTHR31988:SF19">
    <property type="entry name" value="9-O-ACETYL-N-ACETYLNEURAMINIC ACID DEACETYLASE-RELATED"/>
    <property type="match status" value="1"/>
</dbReference>
<evidence type="ECO:0000313" key="3">
    <source>
        <dbReference type="EMBL" id="PSX45362.1"/>
    </source>
</evidence>
<evidence type="ECO:0000259" key="2">
    <source>
        <dbReference type="Pfam" id="PF03629"/>
    </source>
</evidence>
<evidence type="ECO:0000256" key="1">
    <source>
        <dbReference type="ARBA" id="ARBA00022801"/>
    </source>
</evidence>
<dbReference type="EMBL" id="PYOZ01000004">
    <property type="protein sequence ID" value="PSX45362.1"/>
    <property type="molecule type" value="Genomic_DNA"/>
</dbReference>
<proteinExistence type="predicted"/>
<organism evidence="3 4">
    <name type="scientific">Photobacterium kishitanii</name>
    <dbReference type="NCBI Taxonomy" id="318456"/>
    <lineage>
        <taxon>Bacteria</taxon>
        <taxon>Pseudomonadati</taxon>
        <taxon>Pseudomonadota</taxon>
        <taxon>Gammaproteobacteria</taxon>
        <taxon>Vibrionales</taxon>
        <taxon>Vibrionaceae</taxon>
        <taxon>Photobacterium</taxon>
    </lineage>
</organism>